<sequence length="401" mass="45154">MIVSKSFRWSDARSVIAIIAALTMSFSIQARGEERVLDTLQMHGFLSQALIITDDNDFFGPSSEDEGSFKFTEIGANVSLRPHEDILLATQVLSRRAGGDGSNARPMLDYGIVDYQMLSNQQRTFGIQLGRFKNPFGFYNRTRDVAFTRPSIFLPQSIYFDRTRSLGLSADGASVYAEERFENGIVRFQGGIGTPTTRDLATQLFPPDLDSSVDGDTSSIAQLMYEHDDGRFTAALSTADVNLDLNTGSQHGTLNFQPWILSLQYDTGSWALTSEYAIRNLAVSGHGAIRESDVTGESWYIQYSNRFYENWQWLIRYDSLISDKKDRSGKAYEKQGLGPAHSRFAEDITMGLQWSVHPRILLAAEYHHVDGTAWLPIQDNPVSSETSRRWNMLLFQLSLRF</sequence>
<dbReference type="RefSeq" id="WP_315586235.1">
    <property type="nucleotide sequence ID" value="NZ_JAVXUR010000003.1"/>
</dbReference>
<dbReference type="SUPFAM" id="SSF56935">
    <property type="entry name" value="Porins"/>
    <property type="match status" value="1"/>
</dbReference>
<comment type="caution">
    <text evidence="1">The sequence shown here is derived from an EMBL/GenBank/DDBJ whole genome shotgun (WGS) entry which is preliminary data.</text>
</comment>
<dbReference type="EMBL" id="JAVXUR010000003">
    <property type="protein sequence ID" value="MDT8879452.1"/>
    <property type="molecule type" value="Genomic_DNA"/>
</dbReference>
<dbReference type="Proteomes" id="UP001255917">
    <property type="component" value="Unassembled WGS sequence"/>
</dbReference>
<keyword evidence="2" id="KW-1185">Reference proteome</keyword>
<organism evidence="1 2">
    <name type="scientific">Halomonas saccharevitans</name>
    <dbReference type="NCBI Taxonomy" id="416872"/>
    <lineage>
        <taxon>Bacteria</taxon>
        <taxon>Pseudomonadati</taxon>
        <taxon>Pseudomonadota</taxon>
        <taxon>Gammaproteobacteria</taxon>
        <taxon>Oceanospirillales</taxon>
        <taxon>Halomonadaceae</taxon>
        <taxon>Halomonas</taxon>
    </lineage>
</organism>
<name>A0ABU3NEI3_9GAMM</name>
<accession>A0ABU3NEI3</accession>
<proteinExistence type="predicted"/>
<dbReference type="Gene3D" id="2.40.160.10">
    <property type="entry name" value="Porin"/>
    <property type="match status" value="1"/>
</dbReference>
<evidence type="ECO:0008006" key="3">
    <source>
        <dbReference type="Google" id="ProtNLM"/>
    </source>
</evidence>
<evidence type="ECO:0000313" key="1">
    <source>
        <dbReference type="EMBL" id="MDT8879452.1"/>
    </source>
</evidence>
<gene>
    <name evidence="1" type="ORF">RSO68_08225</name>
</gene>
<reference evidence="2" key="1">
    <citation type="submission" date="2023-07" db="EMBL/GenBank/DDBJ databases">
        <title>Substrates and metabolic shifts associated with increased methane emissions in unrestored hypersaline salterns.</title>
        <authorList>
            <person name="Bueno De Mesquita C.P."/>
            <person name="Tringe S.G."/>
        </authorList>
    </citation>
    <scope>NUCLEOTIDE SEQUENCE [LARGE SCALE GENOMIC DNA]</scope>
    <source>
        <strain evidence="2">I4</strain>
    </source>
</reference>
<evidence type="ECO:0000313" key="2">
    <source>
        <dbReference type="Proteomes" id="UP001255917"/>
    </source>
</evidence>
<protein>
    <recommendedName>
        <fullName evidence="3">Phosphate-selective porin O and P</fullName>
    </recommendedName>
</protein>
<dbReference type="InterPro" id="IPR023614">
    <property type="entry name" value="Porin_dom_sf"/>
</dbReference>